<feature type="region of interest" description="Disordered" evidence="1">
    <location>
        <begin position="1"/>
        <end position="24"/>
    </location>
</feature>
<dbReference type="EMBL" id="KV419459">
    <property type="protein sequence ID" value="KZS87021.1"/>
    <property type="molecule type" value="Genomic_DNA"/>
</dbReference>
<organism evidence="2 3">
    <name type="scientific">Sistotremastrum niveocremeum HHB9708</name>
    <dbReference type="NCBI Taxonomy" id="1314777"/>
    <lineage>
        <taxon>Eukaryota</taxon>
        <taxon>Fungi</taxon>
        <taxon>Dikarya</taxon>
        <taxon>Basidiomycota</taxon>
        <taxon>Agaricomycotina</taxon>
        <taxon>Agaricomycetes</taxon>
        <taxon>Sistotremastrales</taxon>
        <taxon>Sistotremastraceae</taxon>
        <taxon>Sertulicium</taxon>
        <taxon>Sertulicium niveocremeum</taxon>
    </lineage>
</organism>
<gene>
    <name evidence="2" type="ORF">SISNIDRAFT_323142</name>
</gene>
<evidence type="ECO:0000313" key="2">
    <source>
        <dbReference type="EMBL" id="KZS87021.1"/>
    </source>
</evidence>
<dbReference type="Proteomes" id="UP000076722">
    <property type="component" value="Unassembled WGS sequence"/>
</dbReference>
<evidence type="ECO:0000256" key="1">
    <source>
        <dbReference type="SAM" id="MobiDB-lite"/>
    </source>
</evidence>
<sequence length="167" mass="18937">MSTTEHLRSHPVPGERSASTPDPFDTPLFNRLIDIIEKQCAATQEQKSALEEQRHTMNAMKKIMQDHGEQMKILTRDVLKGDQPYEQKPLTDESTCTALYEMAMAKTKEEVDEWIKRMDVSLVFVSGVVCSLIPISDQFLDRPILGGTYSFHCASHSEPCSQLNEYS</sequence>
<reference evidence="2 3" key="1">
    <citation type="journal article" date="2016" name="Mol. Biol. Evol.">
        <title>Comparative Genomics of Early-Diverging Mushroom-Forming Fungi Provides Insights into the Origins of Lignocellulose Decay Capabilities.</title>
        <authorList>
            <person name="Nagy L.G."/>
            <person name="Riley R."/>
            <person name="Tritt A."/>
            <person name="Adam C."/>
            <person name="Daum C."/>
            <person name="Floudas D."/>
            <person name="Sun H."/>
            <person name="Yadav J.S."/>
            <person name="Pangilinan J."/>
            <person name="Larsson K.H."/>
            <person name="Matsuura K."/>
            <person name="Barry K."/>
            <person name="Labutti K."/>
            <person name="Kuo R."/>
            <person name="Ohm R.A."/>
            <person name="Bhattacharya S.S."/>
            <person name="Shirouzu T."/>
            <person name="Yoshinaga Y."/>
            <person name="Martin F.M."/>
            <person name="Grigoriev I.V."/>
            <person name="Hibbett D.S."/>
        </authorList>
    </citation>
    <scope>NUCLEOTIDE SEQUENCE [LARGE SCALE GENOMIC DNA]</scope>
    <source>
        <strain evidence="2 3">HHB9708</strain>
    </source>
</reference>
<accession>A0A164MTK3</accession>
<name>A0A164MTK3_9AGAM</name>
<protein>
    <submittedName>
        <fullName evidence="2">Uncharacterized protein</fullName>
    </submittedName>
</protein>
<dbReference type="OrthoDB" id="3235960at2759"/>
<keyword evidence="3" id="KW-1185">Reference proteome</keyword>
<evidence type="ECO:0000313" key="3">
    <source>
        <dbReference type="Proteomes" id="UP000076722"/>
    </source>
</evidence>
<proteinExistence type="predicted"/>
<dbReference type="AlphaFoldDB" id="A0A164MTK3"/>